<name>A0ABV0EG83_9BURK</name>
<keyword evidence="3" id="KW-1185">Reference proteome</keyword>
<evidence type="ECO:0000259" key="1">
    <source>
        <dbReference type="Pfam" id="PF01402"/>
    </source>
</evidence>
<protein>
    <submittedName>
        <fullName evidence="2">Ribbon-helix-helix protein, CopG family</fullName>
    </submittedName>
</protein>
<sequence length="46" mass="5119">MKQPTSFRLSEDALKLLKLLADTKGVSQASIIEMAIREMAKKEGLK</sequence>
<accession>A0ABV0EG83</accession>
<dbReference type="Pfam" id="PF01402">
    <property type="entry name" value="RHH_1"/>
    <property type="match status" value="1"/>
</dbReference>
<dbReference type="EMBL" id="JBAJEX010000009">
    <property type="protein sequence ID" value="MEO1767665.1"/>
    <property type="molecule type" value="Genomic_DNA"/>
</dbReference>
<comment type="caution">
    <text evidence="2">The sequence shown here is derived from an EMBL/GenBank/DDBJ whole genome shotgun (WGS) entry which is preliminary data.</text>
</comment>
<gene>
    <name evidence="2" type="ORF">V6E02_10630</name>
</gene>
<reference evidence="2 3" key="1">
    <citation type="submission" date="2024-02" db="EMBL/GenBank/DDBJ databases">
        <title>New thermophilic sulfur-oxidizing bacteria from a hot springs of the Uzon caldera (Kamchatka, Russia).</title>
        <authorList>
            <person name="Dukat A.M."/>
            <person name="Elcheninov A.G."/>
            <person name="Frolov E.N."/>
        </authorList>
    </citation>
    <scope>NUCLEOTIDE SEQUENCE [LARGE SCALE GENOMIC DNA]</scope>
    <source>
        <strain evidence="2 3">AK1</strain>
    </source>
</reference>
<evidence type="ECO:0000313" key="2">
    <source>
        <dbReference type="EMBL" id="MEO1767665.1"/>
    </source>
</evidence>
<evidence type="ECO:0000313" key="3">
    <source>
        <dbReference type="Proteomes" id="UP001482231"/>
    </source>
</evidence>
<organism evidence="2 3">
    <name type="scientific">Thiobacter aerophilum</name>
    <dbReference type="NCBI Taxonomy" id="3121275"/>
    <lineage>
        <taxon>Bacteria</taxon>
        <taxon>Pseudomonadati</taxon>
        <taxon>Pseudomonadota</taxon>
        <taxon>Betaproteobacteria</taxon>
        <taxon>Burkholderiales</taxon>
        <taxon>Thiobacteraceae</taxon>
        <taxon>Thiobacter</taxon>
    </lineage>
</organism>
<proteinExistence type="predicted"/>
<dbReference type="RefSeq" id="WP_347308778.1">
    <property type="nucleotide sequence ID" value="NZ_JBAJEX010000009.1"/>
</dbReference>
<feature type="domain" description="Ribbon-helix-helix protein CopG" evidence="1">
    <location>
        <begin position="5"/>
        <end position="42"/>
    </location>
</feature>
<dbReference type="Proteomes" id="UP001482231">
    <property type="component" value="Unassembled WGS sequence"/>
</dbReference>
<dbReference type="InterPro" id="IPR002145">
    <property type="entry name" value="CopG"/>
</dbReference>
<dbReference type="InterPro" id="IPR010985">
    <property type="entry name" value="Ribbon_hlx_hlx"/>
</dbReference>
<dbReference type="SUPFAM" id="SSF47598">
    <property type="entry name" value="Ribbon-helix-helix"/>
    <property type="match status" value="1"/>
</dbReference>
<dbReference type="Gene3D" id="1.10.1220.10">
    <property type="entry name" value="Met repressor-like"/>
    <property type="match status" value="1"/>
</dbReference>
<dbReference type="InterPro" id="IPR013321">
    <property type="entry name" value="Arc_rbn_hlx_hlx"/>
</dbReference>